<keyword evidence="3" id="KW-1185">Reference proteome</keyword>
<protein>
    <submittedName>
        <fullName evidence="2">Uncharacterized protein</fullName>
    </submittedName>
</protein>
<feature type="transmembrane region" description="Helical" evidence="1">
    <location>
        <begin position="63"/>
        <end position="85"/>
    </location>
</feature>
<evidence type="ECO:0000256" key="1">
    <source>
        <dbReference type="SAM" id="Phobius"/>
    </source>
</evidence>
<proteinExistence type="predicted"/>
<evidence type="ECO:0000313" key="2">
    <source>
        <dbReference type="EMBL" id="SMO89279.1"/>
    </source>
</evidence>
<dbReference type="RefSeq" id="WP_142459530.1">
    <property type="nucleotide sequence ID" value="NZ_FXTJ01000006.1"/>
</dbReference>
<feature type="transmembrane region" description="Helical" evidence="1">
    <location>
        <begin position="136"/>
        <end position="158"/>
    </location>
</feature>
<gene>
    <name evidence="2" type="ORF">SAMN06273567_106183</name>
</gene>
<dbReference type="AlphaFoldDB" id="A0A521EZE2"/>
<dbReference type="Proteomes" id="UP000317484">
    <property type="component" value="Unassembled WGS sequence"/>
</dbReference>
<accession>A0A521EZE2</accession>
<organism evidence="2 3">
    <name type="scientific">Geodermatophilus aquaeductus</name>
    <dbReference type="NCBI Taxonomy" id="1564161"/>
    <lineage>
        <taxon>Bacteria</taxon>
        <taxon>Bacillati</taxon>
        <taxon>Actinomycetota</taxon>
        <taxon>Actinomycetes</taxon>
        <taxon>Geodermatophilales</taxon>
        <taxon>Geodermatophilaceae</taxon>
        <taxon>Geodermatophilus</taxon>
    </lineage>
</organism>
<feature type="transmembrane region" description="Helical" evidence="1">
    <location>
        <begin position="36"/>
        <end position="57"/>
    </location>
</feature>
<reference evidence="2 3" key="1">
    <citation type="submission" date="2017-05" db="EMBL/GenBank/DDBJ databases">
        <authorList>
            <person name="Varghese N."/>
            <person name="Submissions S."/>
        </authorList>
    </citation>
    <scope>NUCLEOTIDE SEQUENCE [LARGE SCALE GENOMIC DNA]</scope>
    <source>
        <strain evidence="2 3">DSM 46834</strain>
    </source>
</reference>
<keyword evidence="1" id="KW-0812">Transmembrane</keyword>
<keyword evidence="1" id="KW-0472">Membrane</keyword>
<sequence length="165" mass="18632">MTAGEIVETHRSWKDQHAKELFEYERLMQRVLAQNALVWQTPSLGLAAQAFVLTTSLNGRTDTVPRCLASVLGVLLALMTMQLMAKHRYLLQLDQARMRQIETAVGIDNLADHHRETPVDDLVDKRFYTRIRSSQVWQVGLFTLMLVHVAVLVLALVAPSVLTTP</sequence>
<dbReference type="EMBL" id="FXTJ01000006">
    <property type="protein sequence ID" value="SMO89279.1"/>
    <property type="molecule type" value="Genomic_DNA"/>
</dbReference>
<name>A0A521EZE2_9ACTN</name>
<keyword evidence="1" id="KW-1133">Transmembrane helix</keyword>
<evidence type="ECO:0000313" key="3">
    <source>
        <dbReference type="Proteomes" id="UP000317484"/>
    </source>
</evidence>